<keyword evidence="2" id="KW-0031">Aminopeptidase</keyword>
<dbReference type="PANTHER" id="PTHR12147:SF56">
    <property type="entry name" value="AMINOPEPTIDASE YDR415C-RELATED"/>
    <property type="match status" value="1"/>
</dbReference>
<dbReference type="GO" id="GO:0004177">
    <property type="term" value="F:aminopeptidase activity"/>
    <property type="evidence" value="ECO:0007669"/>
    <property type="project" value="UniProtKB-KW"/>
</dbReference>
<feature type="compositionally biased region" description="Polar residues" evidence="10">
    <location>
        <begin position="398"/>
        <end position="410"/>
    </location>
</feature>
<feature type="domain" description="Peptidase M28" evidence="12">
    <location>
        <begin position="121"/>
        <end position="326"/>
    </location>
</feature>
<evidence type="ECO:0000259" key="12">
    <source>
        <dbReference type="Pfam" id="PF04389"/>
    </source>
</evidence>
<dbReference type="InterPro" id="IPR007484">
    <property type="entry name" value="Peptidase_M28"/>
</dbReference>
<dbReference type="InterPro" id="IPR045175">
    <property type="entry name" value="M28_fam"/>
</dbReference>
<feature type="chain" id="PRO_5021041174" description="Peptide hydrolase" evidence="9">
    <location>
        <begin position="24"/>
        <end position="426"/>
    </location>
</feature>
<dbReference type="Gene3D" id="3.40.630.10">
    <property type="entry name" value="Zn peptidases"/>
    <property type="match status" value="1"/>
</dbReference>
<dbReference type="AlphaFoldDB" id="A0A4T0WYC9"/>
<comment type="similarity">
    <text evidence="8">Belongs to the peptidase M28 family. M28E subfamily.</text>
</comment>
<keyword evidence="11" id="KW-0812">Transmembrane</keyword>
<keyword evidence="14" id="KW-1185">Reference proteome</keyword>
<evidence type="ECO:0000256" key="6">
    <source>
        <dbReference type="ARBA" id="ARBA00022801"/>
    </source>
</evidence>
<gene>
    <name evidence="13" type="ORF">CANINC_003575</name>
</gene>
<evidence type="ECO:0000256" key="4">
    <source>
        <dbReference type="ARBA" id="ARBA00022723"/>
    </source>
</evidence>
<keyword evidence="11" id="KW-0472">Membrane</keyword>
<evidence type="ECO:0000256" key="2">
    <source>
        <dbReference type="ARBA" id="ARBA00022438"/>
    </source>
</evidence>
<evidence type="ECO:0000256" key="5">
    <source>
        <dbReference type="ARBA" id="ARBA00022729"/>
    </source>
</evidence>
<keyword evidence="11" id="KW-1133">Transmembrane helix</keyword>
<evidence type="ECO:0000313" key="13">
    <source>
        <dbReference type="EMBL" id="TID20458.1"/>
    </source>
</evidence>
<accession>A0A4T0WYC9</accession>
<dbReference type="GO" id="GO:0008235">
    <property type="term" value="F:metalloexopeptidase activity"/>
    <property type="evidence" value="ECO:0007669"/>
    <property type="project" value="InterPro"/>
</dbReference>
<feature type="region of interest" description="Disordered" evidence="10">
    <location>
        <begin position="391"/>
        <end position="426"/>
    </location>
</feature>
<protein>
    <recommendedName>
        <fullName evidence="9">Peptide hydrolase</fullName>
        <ecNumber evidence="9">3.4.-.-</ecNumber>
    </recommendedName>
</protein>
<comment type="caution">
    <text evidence="13">The sequence shown here is derived from an EMBL/GenBank/DDBJ whole genome shotgun (WGS) entry which is preliminary data.</text>
</comment>
<dbReference type="Pfam" id="PF04389">
    <property type="entry name" value="Peptidase_M28"/>
    <property type="match status" value="1"/>
</dbReference>
<evidence type="ECO:0000256" key="7">
    <source>
        <dbReference type="ARBA" id="ARBA00022833"/>
    </source>
</evidence>
<comment type="cofactor">
    <cofactor evidence="1">
        <name>Zn(2+)</name>
        <dbReference type="ChEBI" id="CHEBI:29105"/>
    </cofactor>
</comment>
<feature type="compositionally biased region" description="Basic residues" evidence="10">
    <location>
        <begin position="413"/>
        <end position="426"/>
    </location>
</feature>
<reference evidence="13 14" key="1">
    <citation type="journal article" date="2019" name="Front. Genet.">
        <title>Whole-Genome Sequencing of the Opportunistic Yeast Pathogen Candida inconspicua Uncovers Its Hybrid Origin.</title>
        <authorList>
            <person name="Mixao V."/>
            <person name="Hansen A.P."/>
            <person name="Saus E."/>
            <person name="Boekhout T."/>
            <person name="Lass-Florl C."/>
            <person name="Gabaldon T."/>
        </authorList>
    </citation>
    <scope>NUCLEOTIDE SEQUENCE [LARGE SCALE GENOMIC DNA]</scope>
    <source>
        <strain evidence="13 14">CBS 180</strain>
    </source>
</reference>
<dbReference type="GO" id="GO:0046872">
    <property type="term" value="F:metal ion binding"/>
    <property type="evidence" value="ECO:0007669"/>
    <property type="project" value="UniProtKB-KW"/>
</dbReference>
<keyword evidence="7 9" id="KW-0862">Zinc</keyword>
<dbReference type="STRING" id="52247.A0A4T0WYC9"/>
<evidence type="ECO:0000256" key="8">
    <source>
        <dbReference type="ARBA" id="ARBA00043962"/>
    </source>
</evidence>
<dbReference type="SUPFAM" id="SSF53187">
    <property type="entry name" value="Zn-dependent exopeptidases"/>
    <property type="match status" value="1"/>
</dbReference>
<dbReference type="Proteomes" id="UP000307173">
    <property type="component" value="Unassembled WGS sequence"/>
</dbReference>
<name>A0A4T0WYC9_9ASCO</name>
<evidence type="ECO:0000256" key="10">
    <source>
        <dbReference type="SAM" id="MobiDB-lite"/>
    </source>
</evidence>
<evidence type="ECO:0000313" key="14">
    <source>
        <dbReference type="Proteomes" id="UP000307173"/>
    </source>
</evidence>
<keyword evidence="4 9" id="KW-0479">Metal-binding</keyword>
<keyword evidence="6 9" id="KW-0378">Hydrolase</keyword>
<evidence type="ECO:0000256" key="3">
    <source>
        <dbReference type="ARBA" id="ARBA00022670"/>
    </source>
</evidence>
<evidence type="ECO:0000256" key="1">
    <source>
        <dbReference type="ARBA" id="ARBA00001947"/>
    </source>
</evidence>
<dbReference type="EMBL" id="SELW01000569">
    <property type="protein sequence ID" value="TID20458.1"/>
    <property type="molecule type" value="Genomic_DNA"/>
</dbReference>
<sequence>MIGVKPLAISGLLSVLFLILTSTSEYHRLLGRIEVDTYEYPKELNVENFGFIVEKVDVSAIENDLLYLVDNLPSDRYYKSENGLVAANFIQTYLENLVADAIKPVFKLHTFQHDWKQPSIILRANGELDDTIIIGCHIDSINFRYYQDAPGVDDNLSGIVTVLQAIKQLIKLLNDDGIYMKNSVEFHFYAAEEIGAIGSTQVFRQYRKEGKQIVAMLQQDMTGYTQKSTDLGEREHFGLITDYESDSLAKFVRLIVEGYTTIPIMDTQCGKICSDHVSALMFEYPSVYVFESKVEYGNPFMHTNEDTIDKINFEHIKEHVKLTTAFMVELITQQLPTTKWPKDVIAFRYIDFIILVAMHETKRFVYMVIIFAAFVGSLYNIYLEFGKSSTISKEDDANSSPLGTGLTNEQSTHRTKKASKNKNKRV</sequence>
<organism evidence="13 14">
    <name type="scientific">Pichia inconspicua</name>
    <dbReference type="NCBI Taxonomy" id="52247"/>
    <lineage>
        <taxon>Eukaryota</taxon>
        <taxon>Fungi</taxon>
        <taxon>Dikarya</taxon>
        <taxon>Ascomycota</taxon>
        <taxon>Saccharomycotina</taxon>
        <taxon>Pichiomycetes</taxon>
        <taxon>Pichiales</taxon>
        <taxon>Pichiaceae</taxon>
        <taxon>Pichia</taxon>
    </lineage>
</organism>
<dbReference type="EC" id="3.4.-.-" evidence="9"/>
<dbReference type="OrthoDB" id="2214at2759"/>
<dbReference type="GO" id="GO:0006508">
    <property type="term" value="P:proteolysis"/>
    <property type="evidence" value="ECO:0007669"/>
    <property type="project" value="UniProtKB-KW"/>
</dbReference>
<dbReference type="PANTHER" id="PTHR12147">
    <property type="entry name" value="METALLOPEPTIDASE M28 FAMILY MEMBER"/>
    <property type="match status" value="1"/>
</dbReference>
<keyword evidence="3 9" id="KW-0645">Protease</keyword>
<feature type="signal peptide" evidence="9">
    <location>
        <begin position="1"/>
        <end position="23"/>
    </location>
</feature>
<keyword evidence="5 9" id="KW-0732">Signal</keyword>
<evidence type="ECO:0000256" key="11">
    <source>
        <dbReference type="SAM" id="Phobius"/>
    </source>
</evidence>
<evidence type="ECO:0000256" key="9">
    <source>
        <dbReference type="RuleBase" id="RU361240"/>
    </source>
</evidence>
<feature type="transmembrane region" description="Helical" evidence="11">
    <location>
        <begin position="364"/>
        <end position="383"/>
    </location>
</feature>
<proteinExistence type="inferred from homology"/>